<name>E0UAG0_GLOV7</name>
<dbReference type="STRING" id="497965.Cyan7822_0665"/>
<gene>
    <name evidence="1" type="ordered locus">Cyan7822_0665</name>
</gene>
<evidence type="ECO:0000313" key="2">
    <source>
        <dbReference type="Proteomes" id="UP000008206"/>
    </source>
</evidence>
<dbReference type="EMBL" id="CP002198">
    <property type="protein sequence ID" value="ADN12701.1"/>
    <property type="molecule type" value="Genomic_DNA"/>
</dbReference>
<dbReference type="KEGG" id="cyj:Cyan7822_0665"/>
<organism evidence="1 2">
    <name type="scientific">Gloeothece verrucosa (strain PCC 7822)</name>
    <name type="common">Cyanothece sp. (strain PCC 7822)</name>
    <dbReference type="NCBI Taxonomy" id="497965"/>
    <lineage>
        <taxon>Bacteria</taxon>
        <taxon>Bacillati</taxon>
        <taxon>Cyanobacteriota</taxon>
        <taxon>Cyanophyceae</taxon>
        <taxon>Oscillatoriophycideae</taxon>
        <taxon>Chroococcales</taxon>
        <taxon>Aphanothecaceae</taxon>
        <taxon>Gloeothece</taxon>
        <taxon>Gloeothece verrucosa</taxon>
    </lineage>
</organism>
<sequence>MTLDSKIPEPKFQKGEEVKTPISRNGTYFRKISFRLWDVTESGWVYLFSIGNNEVEYFTEQELKKITIGMEDE</sequence>
<keyword evidence="2" id="KW-1185">Reference proteome</keyword>
<protein>
    <submittedName>
        <fullName evidence="1">Uncharacterized protein</fullName>
    </submittedName>
</protein>
<dbReference type="HOGENOM" id="CLU_2698456_0_0_3"/>
<dbReference type="RefSeq" id="WP_013320811.1">
    <property type="nucleotide sequence ID" value="NC_014501.1"/>
</dbReference>
<proteinExistence type="predicted"/>
<evidence type="ECO:0000313" key="1">
    <source>
        <dbReference type="EMBL" id="ADN12701.1"/>
    </source>
</evidence>
<dbReference type="Proteomes" id="UP000008206">
    <property type="component" value="Chromosome"/>
</dbReference>
<reference evidence="2" key="1">
    <citation type="journal article" date="2011" name="MBio">
        <title>Novel metabolic attributes of the genus Cyanothece, comprising a group of unicellular nitrogen-fixing Cyanobacteria.</title>
        <authorList>
            <person name="Bandyopadhyay A."/>
            <person name="Elvitigala T."/>
            <person name="Welsh E."/>
            <person name="Stockel J."/>
            <person name="Liberton M."/>
            <person name="Min H."/>
            <person name="Sherman L.A."/>
            <person name="Pakrasi H.B."/>
        </authorList>
    </citation>
    <scope>NUCLEOTIDE SEQUENCE [LARGE SCALE GENOMIC DNA]</scope>
    <source>
        <strain evidence="2">PCC 7822</strain>
    </source>
</reference>
<accession>E0UAG0</accession>
<dbReference type="AlphaFoldDB" id="E0UAG0"/>